<evidence type="ECO:0000313" key="1">
    <source>
        <dbReference type="EMBL" id="RBR25684.1"/>
    </source>
</evidence>
<dbReference type="GeneID" id="41991093"/>
<keyword evidence="2" id="KW-1185">Reference proteome</keyword>
<dbReference type="PANTHER" id="PTHR37450:SF1">
    <property type="entry name" value="CIPC PROTEIN"/>
    <property type="match status" value="1"/>
</dbReference>
<dbReference type="OrthoDB" id="9895617at2759"/>
<dbReference type="AlphaFoldDB" id="A0A366S8P1"/>
<proteinExistence type="predicted"/>
<dbReference type="InterPro" id="IPR022234">
    <property type="entry name" value="DUF3759"/>
</dbReference>
<accession>A0A366S8P1</accession>
<dbReference type="PANTHER" id="PTHR37450">
    <property type="entry name" value="CIPC PROTEIN"/>
    <property type="match status" value="1"/>
</dbReference>
<dbReference type="Pfam" id="PF12585">
    <property type="entry name" value="DUF3759"/>
    <property type="match status" value="1"/>
</dbReference>
<reference evidence="1 2" key="1">
    <citation type="submission" date="2018-06" db="EMBL/GenBank/DDBJ databases">
        <title>Fusarium incarnatum-equiseti species complex species 28.</title>
        <authorList>
            <person name="Gardiner D.M."/>
        </authorList>
    </citation>
    <scope>NUCLEOTIDE SEQUENCE [LARGE SCALE GENOMIC DNA]</scope>
    <source>
        <strain evidence="1 2">FIESC_28</strain>
    </source>
</reference>
<comment type="caution">
    <text evidence="1">The sequence shown here is derived from an EMBL/GenBank/DDBJ whole genome shotgun (WGS) entry which is preliminary data.</text>
</comment>
<organism evidence="1 2">
    <name type="scientific">Fusarium coffeatum</name>
    <dbReference type="NCBI Taxonomy" id="231269"/>
    <lineage>
        <taxon>Eukaryota</taxon>
        <taxon>Fungi</taxon>
        <taxon>Dikarya</taxon>
        <taxon>Ascomycota</taxon>
        <taxon>Pezizomycotina</taxon>
        <taxon>Sordariomycetes</taxon>
        <taxon>Hypocreomycetidae</taxon>
        <taxon>Hypocreales</taxon>
        <taxon>Nectriaceae</taxon>
        <taxon>Fusarium</taxon>
        <taxon>Fusarium incarnatum-equiseti species complex</taxon>
    </lineage>
</organism>
<dbReference type="EMBL" id="QKXC01000037">
    <property type="protein sequence ID" value="RBR25684.1"/>
    <property type="molecule type" value="Genomic_DNA"/>
</dbReference>
<dbReference type="Proteomes" id="UP000253153">
    <property type="component" value="Unassembled WGS sequence"/>
</dbReference>
<gene>
    <name evidence="1" type="ORF">FIESC28_01647</name>
</gene>
<sequence>MPPFFDDGDYPAEAYNEVVGSAPNDSWSYKLIVSAAAYEAGNGYVNHCEENGEPESHAKANEILAAYVGACVDRVIEVNGLDCIGSEKAKYHGRQLVEQKLSEYGSQDGNW</sequence>
<evidence type="ECO:0000313" key="2">
    <source>
        <dbReference type="Proteomes" id="UP000253153"/>
    </source>
</evidence>
<protein>
    <submittedName>
        <fullName evidence="1">Uncharacterized protein</fullName>
    </submittedName>
</protein>
<name>A0A366S8P1_9HYPO</name>
<dbReference type="RefSeq" id="XP_031020275.1">
    <property type="nucleotide sequence ID" value="XM_031155797.1"/>
</dbReference>